<evidence type="ECO:0000256" key="1">
    <source>
        <dbReference type="SAM" id="Coils"/>
    </source>
</evidence>
<feature type="compositionally biased region" description="Pro residues" evidence="2">
    <location>
        <begin position="120"/>
        <end position="141"/>
    </location>
</feature>
<dbReference type="Proteomes" id="UP000785679">
    <property type="component" value="Unassembled WGS sequence"/>
</dbReference>
<proteinExistence type="predicted"/>
<keyword evidence="1" id="KW-0175">Coiled coil</keyword>
<organism evidence="3 4">
    <name type="scientific">Halteria grandinella</name>
    <dbReference type="NCBI Taxonomy" id="5974"/>
    <lineage>
        <taxon>Eukaryota</taxon>
        <taxon>Sar</taxon>
        <taxon>Alveolata</taxon>
        <taxon>Ciliophora</taxon>
        <taxon>Intramacronucleata</taxon>
        <taxon>Spirotrichea</taxon>
        <taxon>Stichotrichia</taxon>
        <taxon>Sporadotrichida</taxon>
        <taxon>Halteriidae</taxon>
        <taxon>Halteria</taxon>
    </lineage>
</organism>
<feature type="coiled-coil region" evidence="1">
    <location>
        <begin position="252"/>
        <end position="282"/>
    </location>
</feature>
<evidence type="ECO:0000313" key="4">
    <source>
        <dbReference type="Proteomes" id="UP000785679"/>
    </source>
</evidence>
<accession>A0A8J8T246</accession>
<evidence type="ECO:0000256" key="2">
    <source>
        <dbReference type="SAM" id="MobiDB-lite"/>
    </source>
</evidence>
<dbReference type="EMBL" id="RRYP01009919">
    <property type="protein sequence ID" value="TNV78741.1"/>
    <property type="molecule type" value="Genomic_DNA"/>
</dbReference>
<dbReference type="AlphaFoldDB" id="A0A8J8T246"/>
<feature type="region of interest" description="Disordered" evidence="2">
    <location>
        <begin position="120"/>
        <end position="147"/>
    </location>
</feature>
<keyword evidence="4" id="KW-1185">Reference proteome</keyword>
<comment type="caution">
    <text evidence="3">The sequence shown here is derived from an EMBL/GenBank/DDBJ whole genome shotgun (WGS) entry which is preliminary data.</text>
</comment>
<reference evidence="3" key="1">
    <citation type="submission" date="2019-06" db="EMBL/GenBank/DDBJ databases">
        <authorList>
            <person name="Zheng W."/>
        </authorList>
    </citation>
    <scope>NUCLEOTIDE SEQUENCE</scope>
    <source>
        <strain evidence="3">QDHG01</strain>
    </source>
</reference>
<protein>
    <submittedName>
        <fullName evidence="3">Uncharacterized protein</fullName>
    </submittedName>
</protein>
<sequence length="375" mass="42770">MAQNPNTNIVVEQQNDYPIGGVKALLGLKGKLWIAMEQGGKMIGFKFIIGTTFPQHPPIAFLDEPIIPSLFEFFDYLKPGNLLDFAYLHEWRSMFQSNPVKYNLQAPPVPFEDVEQPAPLQPQPVFYQPPPQIPAPQPAPRPQQASQQEFVWLPPPSKVPQKKKLASIDEDPLGFLIEKVLAENGDDITAMTPEQRDIIIQKTIEAEQGKVRPEVLTKLKPMVEGYVSDQVYLGRSEMEHNLSKYVRFVRRQDELEKTISAIKTKNAQIKEKTEQIEKQVEQMAPAVEALNMEKLDGDSVFEHFQTSQSPFVLKALEINSKIHGLEDCMNALKLNESIPVNEVLKHIRKLSNKQYKLIIKRSKLIEFIRLNPQIC</sequence>
<name>A0A8J8T246_HALGN</name>
<dbReference type="OrthoDB" id="10661924at2759"/>
<gene>
    <name evidence="3" type="ORF">FGO68_gene5969</name>
</gene>
<evidence type="ECO:0000313" key="3">
    <source>
        <dbReference type="EMBL" id="TNV78741.1"/>
    </source>
</evidence>